<name>A0A011WVM3_RUMAL</name>
<evidence type="ECO:0000259" key="3">
    <source>
        <dbReference type="Pfam" id="PF07728"/>
    </source>
</evidence>
<evidence type="ECO:0000256" key="2">
    <source>
        <dbReference type="ARBA" id="ARBA00022840"/>
    </source>
</evidence>
<evidence type="ECO:0000313" key="5">
    <source>
        <dbReference type="Proteomes" id="UP000021369"/>
    </source>
</evidence>
<gene>
    <name evidence="4" type="ORF">RASY3_02850</name>
</gene>
<dbReference type="CDD" id="cd00009">
    <property type="entry name" value="AAA"/>
    <property type="match status" value="1"/>
</dbReference>
<dbReference type="RefSeq" id="WP_051506302.1">
    <property type="nucleotide sequence ID" value="NZ_JEOB01000001.1"/>
</dbReference>
<dbReference type="SUPFAM" id="SSF52540">
    <property type="entry name" value="P-loop containing nucleoside triphosphate hydrolases"/>
    <property type="match status" value="1"/>
</dbReference>
<dbReference type="AlphaFoldDB" id="A0A011WVM3"/>
<keyword evidence="2" id="KW-0067">ATP-binding</keyword>
<dbReference type="GO" id="GO:0030687">
    <property type="term" value="C:preribosome, large subunit precursor"/>
    <property type="evidence" value="ECO:0007669"/>
    <property type="project" value="TreeGrafter"/>
</dbReference>
<dbReference type="Gene3D" id="3.40.50.300">
    <property type="entry name" value="P-loop containing nucleotide triphosphate hydrolases"/>
    <property type="match status" value="1"/>
</dbReference>
<dbReference type="GO" id="GO:0000027">
    <property type="term" value="P:ribosomal large subunit assembly"/>
    <property type="evidence" value="ECO:0007669"/>
    <property type="project" value="TreeGrafter"/>
</dbReference>
<dbReference type="InterPro" id="IPR027417">
    <property type="entry name" value="P-loop_NTPase"/>
</dbReference>
<keyword evidence="5" id="KW-1185">Reference proteome</keyword>
<dbReference type="EMBL" id="JEOB01000001">
    <property type="protein sequence ID" value="EXM41025.1"/>
    <property type="molecule type" value="Genomic_DNA"/>
</dbReference>
<feature type="domain" description="ATPase dynein-related AAA" evidence="3">
    <location>
        <begin position="276"/>
        <end position="407"/>
    </location>
</feature>
<dbReference type="Pfam" id="PF07728">
    <property type="entry name" value="AAA_5"/>
    <property type="match status" value="1"/>
</dbReference>
<dbReference type="OrthoDB" id="9771792at2"/>
<dbReference type="GO" id="GO:0005524">
    <property type="term" value="F:ATP binding"/>
    <property type="evidence" value="ECO:0007669"/>
    <property type="project" value="UniProtKB-KW"/>
</dbReference>
<evidence type="ECO:0000313" key="4">
    <source>
        <dbReference type="EMBL" id="EXM41025.1"/>
    </source>
</evidence>
<dbReference type="Proteomes" id="UP000021369">
    <property type="component" value="Unassembled WGS sequence"/>
</dbReference>
<evidence type="ECO:0000256" key="1">
    <source>
        <dbReference type="ARBA" id="ARBA00022741"/>
    </source>
</evidence>
<comment type="caution">
    <text evidence="4">The sequence shown here is derived from an EMBL/GenBank/DDBJ whole genome shotgun (WGS) entry which is preliminary data.</text>
</comment>
<keyword evidence="1" id="KW-0547">Nucleotide-binding</keyword>
<reference evidence="4 5" key="1">
    <citation type="submission" date="2013-06" db="EMBL/GenBank/DDBJ databases">
        <title>Rumen cellulosomics: divergent fiber-degrading strategies revealed by comparative genome-wide analysis of six Ruminococcal strains.</title>
        <authorList>
            <person name="Dassa B."/>
            <person name="Borovok I."/>
            <person name="Lamed R."/>
            <person name="Flint H."/>
            <person name="Yeoman C.J."/>
            <person name="White B."/>
            <person name="Bayer E.A."/>
        </authorList>
    </citation>
    <scope>NUCLEOTIDE SEQUENCE [LARGE SCALE GENOMIC DNA]</scope>
    <source>
        <strain evidence="4 5">SY3</strain>
    </source>
</reference>
<proteinExistence type="predicted"/>
<dbReference type="InterPro" id="IPR011704">
    <property type="entry name" value="ATPase_dyneun-rel_AAA"/>
</dbReference>
<sequence>MKPCKAAYKIVRKNDSEIYKGFGFRHLSDATAYYVHRNNESFKGTTTLCQPIGEGIIFMAEYMSYFLKDPVNTSGIVTDDKGSTIWLEMPVPDDWRASGITSVYGYRALMDGSSLIKICPLDKNGGYIQSVPSDMEEHYKLLPVMSLLLAGLINEDDEYAALFMRFVNKPNAADFVTLHEDLYQHYKNSEYIISCRKLGGAPDSCTISLGEKLANIQLNTETSNKEEATAEIYKFDISAFSEEYLSLIPELSEEFQLPQELRSLCSAVTNGDISSVLLYGPAGTGKTMSCKLICRETGLPVMDTVNCTENLDEFILGKYLPEGDKIVFKESFVTKAVRYGGAVIFEEINFARPQYLAFLNSLLDDNGFVRLDSGEIVRRHENFRFFATMNIGYYGTKELNQALYNRFNAVVEIDELSDEAISTMLSVRVPECKVHIKDMLEVYHRVKMKSQAEELDIVISPRNLENWARMAKYEGYINASEKTIVPVARGERSTEDMIRKIIASHSWKKG</sequence>
<dbReference type="PATRIC" id="fig|1341156.4.peg.295"/>
<dbReference type="PANTHER" id="PTHR48103:SF2">
    <property type="entry name" value="MIDASIN"/>
    <property type="match status" value="1"/>
</dbReference>
<protein>
    <recommendedName>
        <fullName evidence="3">ATPase dynein-related AAA domain-containing protein</fullName>
    </recommendedName>
</protein>
<organism evidence="4 5">
    <name type="scientific">Ruminococcus albus SY3</name>
    <dbReference type="NCBI Taxonomy" id="1341156"/>
    <lineage>
        <taxon>Bacteria</taxon>
        <taxon>Bacillati</taxon>
        <taxon>Bacillota</taxon>
        <taxon>Clostridia</taxon>
        <taxon>Eubacteriales</taxon>
        <taxon>Oscillospiraceae</taxon>
        <taxon>Ruminococcus</taxon>
    </lineage>
</organism>
<dbReference type="GO" id="GO:0016887">
    <property type="term" value="F:ATP hydrolysis activity"/>
    <property type="evidence" value="ECO:0007669"/>
    <property type="project" value="InterPro"/>
</dbReference>
<dbReference type="PANTHER" id="PTHR48103">
    <property type="entry name" value="MIDASIN-RELATED"/>
    <property type="match status" value="1"/>
</dbReference>
<accession>A0A011WVM3</accession>